<dbReference type="GO" id="GO:0004672">
    <property type="term" value="F:protein kinase activity"/>
    <property type="evidence" value="ECO:0007669"/>
    <property type="project" value="InterPro"/>
</dbReference>
<gene>
    <name evidence="3" type="ORF">K443DRAFT_655140</name>
</gene>
<dbReference type="STRING" id="1095629.A0A0C9XDY3"/>
<dbReference type="EMBL" id="KN838584">
    <property type="protein sequence ID" value="KIK03076.1"/>
    <property type="molecule type" value="Genomic_DNA"/>
</dbReference>
<evidence type="ECO:0000313" key="4">
    <source>
        <dbReference type="Proteomes" id="UP000054477"/>
    </source>
</evidence>
<feature type="domain" description="Protein kinase" evidence="2">
    <location>
        <begin position="123"/>
        <end position="270"/>
    </location>
</feature>
<sequence length="270" mass="30037">MRNVYEIRQRPSRMYSWTVPSQVLMFWTYTTIAQAVAAMVPSAEIAALLFSFLFSFVLTLGQRYWGLLVNALAQSASSSSTAHSRRRWGVVLPPPAACIVALTSSDSKQVSSHSTNSSRRQEFEVVRRLGTGSYAVVYLVQEVLFRPAPSEDGHMSTIGFMEFSDDGTFVRNPETVYGCNFAIKYLSKANLDKDALAARMSKVTIHQSLHLHTGIVTLHHTLETPSFLLLLLDLFFTNTPNAQSSFQPPSLKATIPHPSPPHIIHVRPDV</sequence>
<dbReference type="HOGENOM" id="CLU_1030828_0_0_1"/>
<evidence type="ECO:0000259" key="2">
    <source>
        <dbReference type="PROSITE" id="PS50011"/>
    </source>
</evidence>
<dbReference type="Proteomes" id="UP000054477">
    <property type="component" value="Unassembled WGS sequence"/>
</dbReference>
<dbReference type="SUPFAM" id="SSF56112">
    <property type="entry name" value="Protein kinase-like (PK-like)"/>
    <property type="match status" value="1"/>
</dbReference>
<dbReference type="PROSITE" id="PS50011">
    <property type="entry name" value="PROTEIN_KINASE_DOM"/>
    <property type="match status" value="1"/>
</dbReference>
<reference evidence="4" key="2">
    <citation type="submission" date="2015-01" db="EMBL/GenBank/DDBJ databases">
        <title>Evolutionary Origins and Diversification of the Mycorrhizal Mutualists.</title>
        <authorList>
            <consortium name="DOE Joint Genome Institute"/>
            <consortium name="Mycorrhizal Genomics Consortium"/>
            <person name="Kohler A."/>
            <person name="Kuo A."/>
            <person name="Nagy L.G."/>
            <person name="Floudas D."/>
            <person name="Copeland A."/>
            <person name="Barry K.W."/>
            <person name="Cichocki N."/>
            <person name="Veneault-Fourrey C."/>
            <person name="LaButti K."/>
            <person name="Lindquist E.A."/>
            <person name="Lipzen A."/>
            <person name="Lundell T."/>
            <person name="Morin E."/>
            <person name="Murat C."/>
            <person name="Riley R."/>
            <person name="Ohm R."/>
            <person name="Sun H."/>
            <person name="Tunlid A."/>
            <person name="Henrissat B."/>
            <person name="Grigoriev I.V."/>
            <person name="Hibbett D.S."/>
            <person name="Martin F."/>
        </authorList>
    </citation>
    <scope>NUCLEOTIDE SEQUENCE [LARGE SCALE GENOMIC DNA]</scope>
    <source>
        <strain evidence="4">LaAM-08-1</strain>
    </source>
</reference>
<feature type="transmembrane region" description="Helical" evidence="1">
    <location>
        <begin position="45"/>
        <end position="65"/>
    </location>
</feature>
<dbReference type="GO" id="GO:0005524">
    <property type="term" value="F:ATP binding"/>
    <property type="evidence" value="ECO:0007669"/>
    <property type="project" value="InterPro"/>
</dbReference>
<dbReference type="InterPro" id="IPR000719">
    <property type="entry name" value="Prot_kinase_dom"/>
</dbReference>
<keyword evidence="1" id="KW-1133">Transmembrane helix</keyword>
<evidence type="ECO:0000256" key="1">
    <source>
        <dbReference type="SAM" id="Phobius"/>
    </source>
</evidence>
<name>A0A0C9XDY3_9AGAR</name>
<dbReference type="InterPro" id="IPR011009">
    <property type="entry name" value="Kinase-like_dom_sf"/>
</dbReference>
<keyword evidence="4" id="KW-1185">Reference proteome</keyword>
<proteinExistence type="predicted"/>
<dbReference type="AlphaFoldDB" id="A0A0C9XDY3"/>
<accession>A0A0C9XDY3</accession>
<keyword evidence="1" id="KW-0472">Membrane</keyword>
<protein>
    <recommendedName>
        <fullName evidence="2">Protein kinase domain-containing protein</fullName>
    </recommendedName>
</protein>
<evidence type="ECO:0000313" key="3">
    <source>
        <dbReference type="EMBL" id="KIK03076.1"/>
    </source>
</evidence>
<dbReference type="Gene3D" id="3.30.200.20">
    <property type="entry name" value="Phosphorylase Kinase, domain 1"/>
    <property type="match status" value="1"/>
</dbReference>
<reference evidence="3 4" key="1">
    <citation type="submission" date="2014-04" db="EMBL/GenBank/DDBJ databases">
        <authorList>
            <consortium name="DOE Joint Genome Institute"/>
            <person name="Kuo A."/>
            <person name="Kohler A."/>
            <person name="Nagy L.G."/>
            <person name="Floudas D."/>
            <person name="Copeland A."/>
            <person name="Barry K.W."/>
            <person name="Cichocki N."/>
            <person name="Veneault-Fourrey C."/>
            <person name="LaButti K."/>
            <person name="Lindquist E.A."/>
            <person name="Lipzen A."/>
            <person name="Lundell T."/>
            <person name="Morin E."/>
            <person name="Murat C."/>
            <person name="Sun H."/>
            <person name="Tunlid A."/>
            <person name="Henrissat B."/>
            <person name="Grigoriev I.V."/>
            <person name="Hibbett D.S."/>
            <person name="Martin F."/>
            <person name="Nordberg H.P."/>
            <person name="Cantor M.N."/>
            <person name="Hua S.X."/>
        </authorList>
    </citation>
    <scope>NUCLEOTIDE SEQUENCE [LARGE SCALE GENOMIC DNA]</scope>
    <source>
        <strain evidence="3 4">LaAM-08-1</strain>
    </source>
</reference>
<keyword evidence="1" id="KW-0812">Transmembrane</keyword>
<dbReference type="OrthoDB" id="3057737at2759"/>
<organism evidence="3 4">
    <name type="scientific">Laccaria amethystina LaAM-08-1</name>
    <dbReference type="NCBI Taxonomy" id="1095629"/>
    <lineage>
        <taxon>Eukaryota</taxon>
        <taxon>Fungi</taxon>
        <taxon>Dikarya</taxon>
        <taxon>Basidiomycota</taxon>
        <taxon>Agaricomycotina</taxon>
        <taxon>Agaricomycetes</taxon>
        <taxon>Agaricomycetidae</taxon>
        <taxon>Agaricales</taxon>
        <taxon>Agaricineae</taxon>
        <taxon>Hydnangiaceae</taxon>
        <taxon>Laccaria</taxon>
    </lineage>
</organism>